<gene>
    <name evidence="2" type="ORF">JI739_12420</name>
</gene>
<evidence type="ECO:0000313" key="2">
    <source>
        <dbReference type="EMBL" id="MBL0421154.1"/>
    </source>
</evidence>
<protein>
    <submittedName>
        <fullName evidence="2">DUF3108 domain-containing protein</fullName>
    </submittedName>
</protein>
<dbReference type="Pfam" id="PF11306">
    <property type="entry name" value="DUF3108"/>
    <property type="match status" value="1"/>
</dbReference>
<feature type="compositionally biased region" description="Low complexity" evidence="1">
    <location>
        <begin position="114"/>
        <end position="134"/>
    </location>
</feature>
<reference evidence="2" key="1">
    <citation type="submission" date="2021-01" db="EMBL/GenBank/DDBJ databases">
        <title>Ramlibacter sp. strain AW1 16S ribosomal RNA gene Genome sequencing and assembly.</title>
        <authorList>
            <person name="Kang M."/>
        </authorList>
    </citation>
    <scope>NUCLEOTIDE SEQUENCE</scope>
    <source>
        <strain evidence="2">AW1</strain>
    </source>
</reference>
<name>A0A936ZV61_9BURK</name>
<evidence type="ECO:0000256" key="1">
    <source>
        <dbReference type="SAM" id="MobiDB-lite"/>
    </source>
</evidence>
<comment type="caution">
    <text evidence="2">The sequence shown here is derived from an EMBL/GenBank/DDBJ whole genome shotgun (WGS) entry which is preliminary data.</text>
</comment>
<feature type="region of interest" description="Disordered" evidence="1">
    <location>
        <begin position="59"/>
        <end position="134"/>
    </location>
</feature>
<dbReference type="AlphaFoldDB" id="A0A936ZV61"/>
<dbReference type="InterPro" id="IPR021457">
    <property type="entry name" value="DUF3108"/>
</dbReference>
<proteinExistence type="predicted"/>
<dbReference type="RefSeq" id="WP_201684231.1">
    <property type="nucleotide sequence ID" value="NZ_JAEQNA010000004.1"/>
</dbReference>
<dbReference type="EMBL" id="JAEQNA010000004">
    <property type="protein sequence ID" value="MBL0421154.1"/>
    <property type="molecule type" value="Genomic_DNA"/>
</dbReference>
<sequence length="344" mass="37833">MNTRQSPGRRLALLAALLLVAHLLLLEQISPPARPQRASTPEAIAVSVRHVAAPLEFAPAGDEAAPARRPTRSPASSASHLPPIPHEAQARRTPSASEEPSPDPAVLPEQGWQPTATPAAPAAAAGTREPAARVAPPMRLRYEVRGRTRGIDFPTGEGVLNWRPDGRSYEALLELRVPLLPTRTQRSTGQLSARGLEPVRFSERRRTEEAVHFDRDRERIVFSNNRAAAALEAGAQDRLSVLMQLGALLARQQAPVPLGTSLAMQVAGLHEAETWHFEVQARDALQLPGGSLATLRLVRLPRMEFDYRLELWLAPELDYAPVRLRLTWAHGDWLDQQWSGTDRS</sequence>
<evidence type="ECO:0000313" key="3">
    <source>
        <dbReference type="Proteomes" id="UP000613011"/>
    </source>
</evidence>
<dbReference type="Proteomes" id="UP000613011">
    <property type="component" value="Unassembled WGS sequence"/>
</dbReference>
<organism evidence="2 3">
    <name type="scientific">Ramlibacter aurantiacus</name>
    <dbReference type="NCBI Taxonomy" id="2801330"/>
    <lineage>
        <taxon>Bacteria</taxon>
        <taxon>Pseudomonadati</taxon>
        <taxon>Pseudomonadota</taxon>
        <taxon>Betaproteobacteria</taxon>
        <taxon>Burkholderiales</taxon>
        <taxon>Comamonadaceae</taxon>
        <taxon>Ramlibacter</taxon>
    </lineage>
</organism>
<keyword evidence="3" id="KW-1185">Reference proteome</keyword>
<accession>A0A936ZV61</accession>